<dbReference type="RefSeq" id="WP_377774969.1">
    <property type="nucleotide sequence ID" value="NZ_JBHUHO010000046.1"/>
</dbReference>
<dbReference type="PROSITE" id="PS51257">
    <property type="entry name" value="PROKAR_LIPOPROTEIN"/>
    <property type="match status" value="1"/>
</dbReference>
<protein>
    <submittedName>
        <fullName evidence="3">Copper amine oxidase N-terminal domain-containing protein</fullName>
    </submittedName>
</protein>
<keyword evidence="4" id="KW-1185">Reference proteome</keyword>
<feature type="chain" id="PRO_5047462876" evidence="1">
    <location>
        <begin position="22"/>
        <end position="511"/>
    </location>
</feature>
<keyword evidence="1" id="KW-0732">Signal</keyword>
<evidence type="ECO:0000259" key="2">
    <source>
        <dbReference type="Pfam" id="PF07833"/>
    </source>
</evidence>
<dbReference type="Pfam" id="PF07833">
    <property type="entry name" value="Cu_amine_oxidN1"/>
    <property type="match status" value="1"/>
</dbReference>
<dbReference type="Proteomes" id="UP001597362">
    <property type="component" value="Unassembled WGS sequence"/>
</dbReference>
<evidence type="ECO:0000313" key="4">
    <source>
        <dbReference type="Proteomes" id="UP001597362"/>
    </source>
</evidence>
<dbReference type="SUPFAM" id="SSF55383">
    <property type="entry name" value="Copper amine oxidase, domain N"/>
    <property type="match status" value="1"/>
</dbReference>
<feature type="domain" description="Copper amine oxidase-like N-terminal" evidence="2">
    <location>
        <begin position="403"/>
        <end position="498"/>
    </location>
</feature>
<gene>
    <name evidence="3" type="ORF">ACFSJH_18495</name>
</gene>
<reference evidence="4" key="1">
    <citation type="journal article" date="2019" name="Int. J. Syst. Evol. Microbiol.">
        <title>The Global Catalogue of Microorganisms (GCM) 10K type strain sequencing project: providing services to taxonomists for standard genome sequencing and annotation.</title>
        <authorList>
            <consortium name="The Broad Institute Genomics Platform"/>
            <consortium name="The Broad Institute Genome Sequencing Center for Infectious Disease"/>
            <person name="Wu L."/>
            <person name="Ma J."/>
        </authorList>
    </citation>
    <scope>NUCLEOTIDE SEQUENCE [LARGE SCALE GENOMIC DNA]</scope>
    <source>
        <strain evidence="4">GH52</strain>
    </source>
</reference>
<accession>A0ABW4YQ52</accession>
<proteinExistence type="predicted"/>
<dbReference type="InterPro" id="IPR012854">
    <property type="entry name" value="Cu_amine_oxidase-like_N"/>
</dbReference>
<comment type="caution">
    <text evidence="3">The sequence shown here is derived from an EMBL/GenBank/DDBJ whole genome shotgun (WGS) entry which is preliminary data.</text>
</comment>
<evidence type="ECO:0000313" key="3">
    <source>
        <dbReference type="EMBL" id="MFD2117723.1"/>
    </source>
</evidence>
<evidence type="ECO:0000256" key="1">
    <source>
        <dbReference type="SAM" id="SignalP"/>
    </source>
</evidence>
<dbReference type="InterPro" id="IPR036582">
    <property type="entry name" value="Mao_N_sf"/>
</dbReference>
<feature type="signal peptide" evidence="1">
    <location>
        <begin position="1"/>
        <end position="21"/>
    </location>
</feature>
<dbReference type="EMBL" id="JBHUHO010000046">
    <property type="protein sequence ID" value="MFD2117723.1"/>
    <property type="molecule type" value="Genomic_DNA"/>
</dbReference>
<sequence length="511" mass="57211">MSKKLLRSMLTMLLAATLLIAAGCQNVGDLNLNEALSKSLKVQSVESKQSIALEIDLNEKYEATAEVTDVMQLFSKVKLDITHAKADKDGNASVDGTIYFADKAGIKFSMQMNAKVMAFQIDGAKQPFYLPLDLDAEEFSEEEIAEANKLQLQITELIGKFIIEKLPSPDGLAVQPVKDTVNGESLSLMQVSAEVDGEQLLTLLTQFVDNLLKDEAGFKVVITEVIKLVMENPLFAEEMALMSSDEELDQPNVDDIAKELSDTLFEFLVEMRKEMGDSITTESIGSILKKVLHAKVDLFLDKELQTRKQHAEINVNLGKYKEFKDMPFHAIRLKSTSESWNMGGNVKVDKPYKPAESIELSELDYMEGFEVLQLFDNKSELYSILKNNFHITKQTYHGFLEEYEGAPVIMPGNITLVSLRDIADYFGGELKYDKKSKTVTYNDIATNTVIKVTFGSKIAEVNGKKVEWRYPTINIDGYGYVDARNLANALGASIKWGDDYGFKLLTIEREL</sequence>
<organism evidence="3 4">
    <name type="scientific">Paenibacillus yanchengensis</name>
    <dbReference type="NCBI Taxonomy" id="2035833"/>
    <lineage>
        <taxon>Bacteria</taxon>
        <taxon>Bacillati</taxon>
        <taxon>Bacillota</taxon>
        <taxon>Bacilli</taxon>
        <taxon>Bacillales</taxon>
        <taxon>Paenibacillaceae</taxon>
        <taxon>Paenibacillus</taxon>
    </lineage>
</organism>
<name>A0ABW4YQ52_9BACL</name>
<dbReference type="Gene3D" id="3.30.457.10">
    <property type="entry name" value="Copper amine oxidase-like, N-terminal domain"/>
    <property type="match status" value="1"/>
</dbReference>